<evidence type="ECO:0000313" key="3">
    <source>
        <dbReference type="Proteomes" id="UP000643403"/>
    </source>
</evidence>
<comment type="caution">
    <text evidence="2">The sequence shown here is derived from an EMBL/GenBank/DDBJ whole genome shotgun (WGS) entry which is preliminary data.</text>
</comment>
<gene>
    <name evidence="2" type="ORF">GCM10008101_11990</name>
</gene>
<reference evidence="3" key="1">
    <citation type="journal article" date="2019" name="Int. J. Syst. Evol. Microbiol.">
        <title>The Global Catalogue of Microorganisms (GCM) 10K type strain sequencing project: providing services to taxonomists for standard genome sequencing and annotation.</title>
        <authorList>
            <consortium name="The Broad Institute Genomics Platform"/>
            <consortium name="The Broad Institute Genome Sequencing Center for Infectious Disease"/>
            <person name="Wu L."/>
            <person name="Ma J."/>
        </authorList>
    </citation>
    <scope>NUCLEOTIDE SEQUENCE [LARGE SCALE GENOMIC DNA]</scope>
    <source>
        <strain evidence="3">KCTC 22558</strain>
    </source>
</reference>
<dbReference type="EMBL" id="BMXY01000001">
    <property type="protein sequence ID" value="GGZ59755.1"/>
    <property type="molecule type" value="Genomic_DNA"/>
</dbReference>
<sequence>MADFLFRGGENEKARTFQCGPWWSIERVLRALIAGPREAGVIAIIVGGARGDAPIGGGVRRSGARKDHGSILHANPAAYNPRGRRSSVRRHGTAAWKLEGVLKRP</sequence>
<evidence type="ECO:0000256" key="1">
    <source>
        <dbReference type="SAM" id="MobiDB-lite"/>
    </source>
</evidence>
<proteinExistence type="predicted"/>
<protein>
    <submittedName>
        <fullName evidence="2">Uncharacterized protein</fullName>
    </submittedName>
</protein>
<organism evidence="2 3">
    <name type="scientific">Cognatilysobacter xinjiangensis</name>
    <dbReference type="NCBI Taxonomy" id="546892"/>
    <lineage>
        <taxon>Bacteria</taxon>
        <taxon>Pseudomonadati</taxon>
        <taxon>Pseudomonadota</taxon>
        <taxon>Gammaproteobacteria</taxon>
        <taxon>Lysobacterales</taxon>
        <taxon>Lysobacteraceae</taxon>
        <taxon>Cognatilysobacter</taxon>
    </lineage>
</organism>
<name>A0ABQ3BZL2_9GAMM</name>
<keyword evidence="3" id="KW-1185">Reference proteome</keyword>
<accession>A0ABQ3BZL2</accession>
<dbReference type="Proteomes" id="UP000643403">
    <property type="component" value="Unassembled WGS sequence"/>
</dbReference>
<feature type="region of interest" description="Disordered" evidence="1">
    <location>
        <begin position="56"/>
        <end position="90"/>
    </location>
</feature>
<evidence type="ECO:0000313" key="2">
    <source>
        <dbReference type="EMBL" id="GGZ59755.1"/>
    </source>
</evidence>